<dbReference type="Gene3D" id="1.25.40.10">
    <property type="entry name" value="Tetratricopeptide repeat domain"/>
    <property type="match status" value="3"/>
</dbReference>
<sequence>MGVQVRGVLVQVLGPVRGWRDGQELDLGPAGRRAVLGLLVLARGHPLPRAELIDALWGDHPPPTAANILQTHVKHLRRQLEPDRRPHSPSTVLPGVGDGYALRLSSEQVDLGRFRTLVGAATAAQRTGDVRGAAVLSGEALALWRGNPMADVPLLADHPKVLALTRERQAAQARYCDAMLELGAGAEVLSTVAEMAAGQPFDEEAQARLIRAYHALGQRAQAFAAYRTVRRRLADELGVDPGPVLAAAHAALLHQPAPDRPVPTGTEPDPPAGAEVGAAPPDPVPAPTPTAVPRQLPADVYGFTGREAELRHLDQLLAVEYDHEPAPAPEDPTDPPSTVAAAAPTPAHRSSDATPAHRSTDAPPPVVIVAICGTAGVGKTALAVHWAHRLRARFPAGQLYVNLRGHDDGQPMPAGDALARLLAALGVPSDEIPLDLDERAARYRTELTDRAMLVVLDNAASVEQVRPLLPGTAPGMALVTSRDTLAGLVALHGARRLALEPLPPADAVGLLRLLVGPRAEAEPQAVTELAEQCARLPLALRVAAELAGSRPDDLLADLVGELADHRRRVRLLDTGGDPRGAVRTVFSWSYRHLAPADAVLFRRLGLHPGADIGTYAAAALAGLDVTRAERILAVLARAHLIQSTGRSRWVMHDLLRAYAAEVCGAEDPEPERAVALTRLLDHYLATAATAMDALYPAERHHRPEVRRPEADERVPVPPIDDRDAARNWLDTERAALVAVCGFAATQGWPGHVVSLANTLYRYLESGHHLDALDIHTQALHAARRSGDEAGQAHALTSLGAVHRLRGRYADAIEHHERALVMHHRGGDRYGQARTRSNLGIVYERLGQRDPAIEHQREALDLYGRLGDRYGEAGALTNLGNVYSELGRYDEAAELLSRSLDLFRVLGDRVGEAIGLCNLGDVQRELGRYDEAAATLRRSLGLFREAGHRNGEATALSNLGRVQTGLGRYDLAAEELGQALAWFQETGHRYGEASVLNSLGDALYAGDHLAEAGVRYRAALAIAVETGDRDEQARAHLGLAQVDRAGTAAPPGPPGPAGWPGQPPLSGDFGLSAPGRRH</sequence>
<dbReference type="GO" id="GO:0006355">
    <property type="term" value="P:regulation of DNA-templated transcription"/>
    <property type="evidence" value="ECO:0007669"/>
    <property type="project" value="InterPro"/>
</dbReference>
<feature type="repeat" description="TPR" evidence="5">
    <location>
        <begin position="792"/>
        <end position="825"/>
    </location>
</feature>
<feature type="DNA-binding region" description="OmpR/PhoB-type" evidence="6">
    <location>
        <begin position="1"/>
        <end position="104"/>
    </location>
</feature>
<dbReference type="PROSITE" id="PS51755">
    <property type="entry name" value="OMPR_PHOB"/>
    <property type="match status" value="1"/>
</dbReference>
<feature type="region of interest" description="Disordered" evidence="7">
    <location>
        <begin position="700"/>
        <end position="719"/>
    </location>
</feature>
<keyword evidence="2" id="KW-0805">Transcription regulation</keyword>
<dbReference type="Gene3D" id="1.10.10.10">
    <property type="entry name" value="Winged helix-like DNA-binding domain superfamily/Winged helix DNA-binding domain"/>
    <property type="match status" value="1"/>
</dbReference>
<dbReference type="GO" id="GO:0003677">
    <property type="term" value="F:DNA binding"/>
    <property type="evidence" value="ECO:0007669"/>
    <property type="project" value="UniProtKB-UniRule"/>
</dbReference>
<dbReference type="Pfam" id="PF00486">
    <property type="entry name" value="Trans_reg_C"/>
    <property type="match status" value="1"/>
</dbReference>
<dbReference type="Pfam" id="PF13424">
    <property type="entry name" value="TPR_12"/>
    <property type="match status" value="3"/>
</dbReference>
<dbReference type="InterPro" id="IPR036388">
    <property type="entry name" value="WH-like_DNA-bd_sf"/>
</dbReference>
<feature type="compositionally biased region" description="Pro residues" evidence="7">
    <location>
        <begin position="280"/>
        <end position="290"/>
    </location>
</feature>
<dbReference type="InterPro" id="IPR027417">
    <property type="entry name" value="P-loop_NTPase"/>
</dbReference>
<comment type="similarity">
    <text evidence="1">Belongs to the AfsR/DnrI/RedD regulatory family.</text>
</comment>
<dbReference type="PRINTS" id="PR00364">
    <property type="entry name" value="DISEASERSIST"/>
</dbReference>
<dbReference type="PROSITE" id="PS50293">
    <property type="entry name" value="TPR_REGION"/>
    <property type="match status" value="1"/>
</dbReference>
<feature type="repeat" description="TPR" evidence="5">
    <location>
        <begin position="832"/>
        <end position="865"/>
    </location>
</feature>
<dbReference type="Proteomes" id="UP000649753">
    <property type="component" value="Unassembled WGS sequence"/>
</dbReference>
<dbReference type="Gene3D" id="3.40.50.300">
    <property type="entry name" value="P-loop containing nucleotide triphosphate hydrolases"/>
    <property type="match status" value="1"/>
</dbReference>
<dbReference type="SMART" id="SM00382">
    <property type="entry name" value="AAA"/>
    <property type="match status" value="1"/>
</dbReference>
<keyword evidence="5" id="KW-0802">TPR repeat</keyword>
<dbReference type="Pfam" id="PF03704">
    <property type="entry name" value="BTAD"/>
    <property type="match status" value="1"/>
</dbReference>
<proteinExistence type="inferred from homology"/>
<feature type="repeat" description="TPR" evidence="5">
    <location>
        <begin position="872"/>
        <end position="905"/>
    </location>
</feature>
<evidence type="ECO:0000259" key="8">
    <source>
        <dbReference type="PROSITE" id="PS51755"/>
    </source>
</evidence>
<keyword evidence="3 6" id="KW-0238">DNA-binding</keyword>
<keyword evidence="4" id="KW-0804">Transcription</keyword>
<dbReference type="InterPro" id="IPR005158">
    <property type="entry name" value="BTAD"/>
</dbReference>
<dbReference type="InterPro" id="IPR003593">
    <property type="entry name" value="AAA+_ATPase"/>
</dbReference>
<evidence type="ECO:0000256" key="4">
    <source>
        <dbReference type="ARBA" id="ARBA00023163"/>
    </source>
</evidence>
<feature type="domain" description="OmpR/PhoB-type" evidence="8">
    <location>
        <begin position="1"/>
        <end position="104"/>
    </location>
</feature>
<dbReference type="GO" id="GO:0000160">
    <property type="term" value="P:phosphorelay signal transduction system"/>
    <property type="evidence" value="ECO:0007669"/>
    <property type="project" value="InterPro"/>
</dbReference>
<comment type="caution">
    <text evidence="9">The sequence shown here is derived from an EMBL/GenBank/DDBJ whole genome shotgun (WGS) entry which is preliminary data.</text>
</comment>
<dbReference type="SUPFAM" id="SSF52540">
    <property type="entry name" value="P-loop containing nucleoside triphosphate hydrolases"/>
    <property type="match status" value="1"/>
</dbReference>
<dbReference type="RefSeq" id="WP_192764900.1">
    <property type="nucleotide sequence ID" value="NZ_JADBEB010000001.1"/>
</dbReference>
<evidence type="ECO:0000313" key="9">
    <source>
        <dbReference type="EMBL" id="MBE1484559.1"/>
    </source>
</evidence>
<feature type="region of interest" description="Disordered" evidence="7">
    <location>
        <begin position="324"/>
        <end position="363"/>
    </location>
</feature>
<gene>
    <name evidence="9" type="ORF">H4W31_000197</name>
</gene>
<feature type="compositionally biased region" description="Pro residues" evidence="7">
    <location>
        <begin position="1049"/>
        <end position="1062"/>
    </location>
</feature>
<name>A0A927R2H7_9ACTN</name>
<dbReference type="InterPro" id="IPR001867">
    <property type="entry name" value="OmpR/PhoB-type_DNA-bd"/>
</dbReference>
<dbReference type="InterPro" id="IPR011990">
    <property type="entry name" value="TPR-like_helical_dom_sf"/>
</dbReference>
<feature type="compositionally biased region" description="Low complexity" evidence="7">
    <location>
        <begin position="336"/>
        <end position="347"/>
    </location>
</feature>
<dbReference type="PROSITE" id="PS50005">
    <property type="entry name" value="TPR"/>
    <property type="match status" value="3"/>
</dbReference>
<dbReference type="SUPFAM" id="SSF48452">
    <property type="entry name" value="TPR-like"/>
    <property type="match status" value="3"/>
</dbReference>
<protein>
    <submittedName>
        <fullName evidence="9">DNA-binding SARP family transcriptional activator/predicted negative regulator of RcsB-dependent stress response</fullName>
    </submittedName>
</protein>
<feature type="compositionally biased region" description="Basic and acidic residues" evidence="7">
    <location>
        <begin position="705"/>
        <end position="719"/>
    </location>
</feature>
<feature type="region of interest" description="Disordered" evidence="7">
    <location>
        <begin position="256"/>
        <end position="295"/>
    </location>
</feature>
<dbReference type="PANTHER" id="PTHR35807">
    <property type="entry name" value="TRANSCRIPTIONAL REGULATOR REDD-RELATED"/>
    <property type="match status" value="1"/>
</dbReference>
<evidence type="ECO:0000256" key="2">
    <source>
        <dbReference type="ARBA" id="ARBA00023015"/>
    </source>
</evidence>
<dbReference type="CDD" id="cd15831">
    <property type="entry name" value="BTAD"/>
    <property type="match status" value="1"/>
</dbReference>
<evidence type="ECO:0000256" key="5">
    <source>
        <dbReference type="PROSITE-ProRule" id="PRU00339"/>
    </source>
</evidence>
<dbReference type="AlphaFoldDB" id="A0A927R2H7"/>
<accession>A0A927R2H7</accession>
<evidence type="ECO:0000313" key="10">
    <source>
        <dbReference type="Proteomes" id="UP000649753"/>
    </source>
</evidence>
<dbReference type="InterPro" id="IPR051677">
    <property type="entry name" value="AfsR-DnrI-RedD_regulator"/>
</dbReference>
<dbReference type="SMART" id="SM00028">
    <property type="entry name" value="TPR"/>
    <property type="match status" value="7"/>
</dbReference>
<evidence type="ECO:0000256" key="3">
    <source>
        <dbReference type="ARBA" id="ARBA00023125"/>
    </source>
</evidence>
<dbReference type="SMART" id="SM01043">
    <property type="entry name" value="BTAD"/>
    <property type="match status" value="1"/>
</dbReference>
<keyword evidence="10" id="KW-1185">Reference proteome</keyword>
<dbReference type="CDD" id="cd00383">
    <property type="entry name" value="trans_reg_C"/>
    <property type="match status" value="1"/>
</dbReference>
<feature type="region of interest" description="Disordered" evidence="7">
    <location>
        <begin position="1043"/>
        <end position="1077"/>
    </location>
</feature>
<dbReference type="SUPFAM" id="SSF46894">
    <property type="entry name" value="C-terminal effector domain of the bipartite response regulators"/>
    <property type="match status" value="1"/>
</dbReference>
<dbReference type="InterPro" id="IPR019734">
    <property type="entry name" value="TPR_rpt"/>
</dbReference>
<evidence type="ECO:0000256" key="6">
    <source>
        <dbReference type="PROSITE-ProRule" id="PRU01091"/>
    </source>
</evidence>
<dbReference type="EMBL" id="JADBEB010000001">
    <property type="protein sequence ID" value="MBE1484559.1"/>
    <property type="molecule type" value="Genomic_DNA"/>
</dbReference>
<reference evidence="9" key="1">
    <citation type="submission" date="2020-10" db="EMBL/GenBank/DDBJ databases">
        <title>Sequencing the genomes of 1000 actinobacteria strains.</title>
        <authorList>
            <person name="Klenk H.-P."/>
        </authorList>
    </citation>
    <scope>NUCLEOTIDE SEQUENCE</scope>
    <source>
        <strain evidence="9">DSM 46832</strain>
    </source>
</reference>
<evidence type="ECO:0000256" key="7">
    <source>
        <dbReference type="SAM" id="MobiDB-lite"/>
    </source>
</evidence>
<dbReference type="SMART" id="SM00862">
    <property type="entry name" value="Trans_reg_C"/>
    <property type="match status" value="1"/>
</dbReference>
<dbReference type="InterPro" id="IPR016032">
    <property type="entry name" value="Sig_transdc_resp-reg_C-effctor"/>
</dbReference>
<dbReference type="PANTHER" id="PTHR35807:SF1">
    <property type="entry name" value="TRANSCRIPTIONAL REGULATOR REDD"/>
    <property type="match status" value="1"/>
</dbReference>
<evidence type="ECO:0000256" key="1">
    <source>
        <dbReference type="ARBA" id="ARBA00005820"/>
    </source>
</evidence>
<organism evidence="9 10">
    <name type="scientific">Plantactinospora soyae</name>
    <dbReference type="NCBI Taxonomy" id="1544732"/>
    <lineage>
        <taxon>Bacteria</taxon>
        <taxon>Bacillati</taxon>
        <taxon>Actinomycetota</taxon>
        <taxon>Actinomycetes</taxon>
        <taxon>Micromonosporales</taxon>
        <taxon>Micromonosporaceae</taxon>
        <taxon>Plantactinospora</taxon>
    </lineage>
</organism>